<accession>A0ACC2R3S0</accession>
<keyword evidence="2" id="KW-1185">Reference proteome</keyword>
<protein>
    <submittedName>
        <fullName evidence="1">Uncharacterized protein</fullName>
    </submittedName>
</protein>
<proteinExistence type="predicted"/>
<dbReference type="Proteomes" id="UP001231649">
    <property type="component" value="Chromosome 6"/>
</dbReference>
<dbReference type="EMBL" id="CM056782">
    <property type="protein sequence ID" value="KAJ8731917.1"/>
    <property type="molecule type" value="Genomic_DNA"/>
</dbReference>
<evidence type="ECO:0000313" key="2">
    <source>
        <dbReference type="Proteomes" id="UP001231649"/>
    </source>
</evidence>
<sequence>MIVQTYMVILTLSVGLISDVTCTSYSNVYVESDVAPVGYYSYGIPYPAIANPRLSQINSLPSVPGYVTVHPTHAVTHGNYNPNVVTYHAPSAPIVIAPNKQEPTGYEYSYVVYDQNTGDHKAQRELSDGSVVRGEYSFLQPDGYVREVQYVADDVSGFNAVVKKFRPVAEEDNKKGTTNEHKESPPCHEIKSESLKEGSVEKSGEISMKHSINLHEKLHEAHRNEKSDVKSKEHSEHSTPKESNNHSKPKESHEEENSKEKHHPKPKHSHEESDEKSKKHTQHSTPKDNNNHSKSKESQEEENSKETYHLKSKHSKEETEEKPKHISEENSSEESEEANHKKCTESVEKSKDNQHVKFEKESKELEEESEEESESEESKENYRKIPSGGESEDISHGKHQEVHELLKPSNEAVLPYKDIIRCIEAAMRKNDGVPAAIRQEHSPLTYIVLNKPC</sequence>
<gene>
    <name evidence="1" type="ORF">PYW08_014647</name>
</gene>
<organism evidence="1 2">
    <name type="scientific">Mythimna loreyi</name>
    <dbReference type="NCBI Taxonomy" id="667449"/>
    <lineage>
        <taxon>Eukaryota</taxon>
        <taxon>Metazoa</taxon>
        <taxon>Ecdysozoa</taxon>
        <taxon>Arthropoda</taxon>
        <taxon>Hexapoda</taxon>
        <taxon>Insecta</taxon>
        <taxon>Pterygota</taxon>
        <taxon>Neoptera</taxon>
        <taxon>Endopterygota</taxon>
        <taxon>Lepidoptera</taxon>
        <taxon>Glossata</taxon>
        <taxon>Ditrysia</taxon>
        <taxon>Noctuoidea</taxon>
        <taxon>Noctuidae</taxon>
        <taxon>Noctuinae</taxon>
        <taxon>Hadenini</taxon>
        <taxon>Mythimna</taxon>
    </lineage>
</organism>
<evidence type="ECO:0000313" key="1">
    <source>
        <dbReference type="EMBL" id="KAJ8731917.1"/>
    </source>
</evidence>
<reference evidence="1" key="1">
    <citation type="submission" date="2023-03" db="EMBL/GenBank/DDBJ databases">
        <title>Chromosome-level genomes of two armyworms, Mythimna separata and Mythimna loreyi, provide insights into the biosynthesis and reception of sex pheromones.</title>
        <authorList>
            <person name="Zhao H."/>
        </authorList>
    </citation>
    <scope>NUCLEOTIDE SEQUENCE</scope>
    <source>
        <strain evidence="1">BeijingLab</strain>
    </source>
</reference>
<name>A0ACC2R3S0_9NEOP</name>
<comment type="caution">
    <text evidence="1">The sequence shown here is derived from an EMBL/GenBank/DDBJ whole genome shotgun (WGS) entry which is preliminary data.</text>
</comment>